<dbReference type="OrthoDB" id="72963at2"/>
<evidence type="ECO:0000313" key="3">
    <source>
        <dbReference type="EMBL" id="SEM60244.1"/>
    </source>
</evidence>
<dbReference type="RefSeq" id="WP_091296482.1">
    <property type="nucleotide sequence ID" value="NZ_FOCE01000001.1"/>
</dbReference>
<sequence length="159" mass="17021">MFDAILPGGPAHLPFVAGVLLVLVNLLAGFGIWLDRRRELAGEPGVPDRALLRLAYFGGWPGAKLMQLLLRARAGDKAFRGKLNRVLLWQGLVAGLVFGAPLLMARVQPMLEGEMFSMASLGLGGEGESKSSADSVKMRQIEPQAAAEKGSARWIKVGD</sequence>
<keyword evidence="2" id="KW-1133">Transmembrane helix</keyword>
<feature type="region of interest" description="Disordered" evidence="1">
    <location>
        <begin position="127"/>
        <end position="159"/>
    </location>
</feature>
<feature type="transmembrane region" description="Helical" evidence="2">
    <location>
        <begin position="12"/>
        <end position="34"/>
    </location>
</feature>
<keyword evidence="2" id="KW-0472">Membrane</keyword>
<dbReference type="Proteomes" id="UP000198761">
    <property type="component" value="Unassembled WGS sequence"/>
</dbReference>
<keyword evidence="2" id="KW-0812">Transmembrane</keyword>
<name>A0A1H7ZQZ3_9RHOB</name>
<protein>
    <submittedName>
        <fullName evidence="3">Uncharacterized membrane protein YsdA, DUF1294 family</fullName>
    </submittedName>
</protein>
<evidence type="ECO:0000256" key="1">
    <source>
        <dbReference type="SAM" id="MobiDB-lite"/>
    </source>
</evidence>
<proteinExistence type="predicted"/>
<feature type="compositionally biased region" description="Basic and acidic residues" evidence="1">
    <location>
        <begin position="127"/>
        <end position="140"/>
    </location>
</feature>
<dbReference type="AlphaFoldDB" id="A0A1H7ZQZ3"/>
<organism evidence="3 4">
    <name type="scientific">Gemmobacter aquatilis</name>
    <dbReference type="NCBI Taxonomy" id="933059"/>
    <lineage>
        <taxon>Bacteria</taxon>
        <taxon>Pseudomonadati</taxon>
        <taxon>Pseudomonadota</taxon>
        <taxon>Alphaproteobacteria</taxon>
        <taxon>Rhodobacterales</taxon>
        <taxon>Paracoccaceae</taxon>
        <taxon>Gemmobacter</taxon>
    </lineage>
</organism>
<evidence type="ECO:0000313" key="4">
    <source>
        <dbReference type="Proteomes" id="UP000198761"/>
    </source>
</evidence>
<gene>
    <name evidence="3" type="ORF">SAMN04488103_101596</name>
</gene>
<keyword evidence="4" id="KW-1185">Reference proteome</keyword>
<feature type="transmembrane region" description="Helical" evidence="2">
    <location>
        <begin position="86"/>
        <end position="105"/>
    </location>
</feature>
<dbReference type="STRING" id="933059.SAMN04488103_101596"/>
<evidence type="ECO:0000256" key="2">
    <source>
        <dbReference type="SAM" id="Phobius"/>
    </source>
</evidence>
<dbReference type="EMBL" id="FOCE01000001">
    <property type="protein sequence ID" value="SEM60244.1"/>
    <property type="molecule type" value="Genomic_DNA"/>
</dbReference>
<reference evidence="3 4" key="1">
    <citation type="submission" date="2016-10" db="EMBL/GenBank/DDBJ databases">
        <authorList>
            <person name="de Groot N.N."/>
        </authorList>
    </citation>
    <scope>NUCLEOTIDE SEQUENCE [LARGE SCALE GENOMIC DNA]</scope>
    <source>
        <strain evidence="3 4">DSM 3857</strain>
    </source>
</reference>
<accession>A0A1H7ZQZ3</accession>